<dbReference type="Pfam" id="PF02915">
    <property type="entry name" value="Rubrerythrin"/>
    <property type="match status" value="1"/>
</dbReference>
<feature type="domain" description="Ferritin-like diiron" evidence="1">
    <location>
        <begin position="1"/>
        <end position="119"/>
    </location>
</feature>
<evidence type="ECO:0000259" key="1">
    <source>
        <dbReference type="PROSITE" id="PS50905"/>
    </source>
</evidence>
<dbReference type="InterPro" id="IPR003251">
    <property type="entry name" value="Rr_diiron-bd_dom"/>
</dbReference>
<reference evidence="2" key="1">
    <citation type="journal article" date="2014" name="Front. Microbiol.">
        <title>High frequency of phylogenetically diverse reductive dehalogenase-homologous genes in deep subseafloor sedimentary metagenomes.</title>
        <authorList>
            <person name="Kawai M."/>
            <person name="Futagami T."/>
            <person name="Toyoda A."/>
            <person name="Takaki Y."/>
            <person name="Nishi S."/>
            <person name="Hori S."/>
            <person name="Arai W."/>
            <person name="Tsubouchi T."/>
            <person name="Morono Y."/>
            <person name="Uchiyama I."/>
            <person name="Ito T."/>
            <person name="Fujiyama A."/>
            <person name="Inagaki F."/>
            <person name="Takami H."/>
        </authorList>
    </citation>
    <scope>NUCLEOTIDE SEQUENCE</scope>
    <source>
        <strain evidence="2">Expedition CK06-06</strain>
    </source>
</reference>
<accession>X1P355</accession>
<organism evidence="2">
    <name type="scientific">marine sediment metagenome</name>
    <dbReference type="NCBI Taxonomy" id="412755"/>
    <lineage>
        <taxon>unclassified sequences</taxon>
        <taxon>metagenomes</taxon>
        <taxon>ecological metagenomes</taxon>
    </lineage>
</organism>
<dbReference type="GO" id="GO:0046872">
    <property type="term" value="F:metal ion binding"/>
    <property type="evidence" value="ECO:0007669"/>
    <property type="project" value="InterPro"/>
</dbReference>
<comment type="caution">
    <text evidence="2">The sequence shown here is derived from an EMBL/GenBank/DDBJ whole genome shotgun (WGS) entry which is preliminary data.</text>
</comment>
<dbReference type="Gene3D" id="1.20.1260.10">
    <property type="match status" value="1"/>
</dbReference>
<dbReference type="InterPro" id="IPR009078">
    <property type="entry name" value="Ferritin-like_SF"/>
</dbReference>
<dbReference type="PANTHER" id="PTHR33746:SF4">
    <property type="entry name" value="RUBRERYTHRIN"/>
    <property type="match status" value="1"/>
</dbReference>
<dbReference type="InterPro" id="IPR052753">
    <property type="entry name" value="Rbr2/Nigerythrin"/>
</dbReference>
<feature type="non-terminal residue" evidence="2">
    <location>
        <position position="1"/>
    </location>
</feature>
<sequence length="231" mass="25704">FAGESQANRRYLFFAEKAEKEGHPGIAKVFRAAAAAETVHARNHLVAMGGIGSTKENLQTAIKGESYEFMKMYPDFIEQAQADNSKRAEISFTHANAADSRVTLETQQEGQPSILVNFDNATKLLSFGEPNISNPHRYIGVVTYGQAAIGLRTANSFIPEFEEKLPKERLPIEDFAKRLSKFFMDQWKAVMQSDYAGPPMTFVVGGFNEGEPYGRVYLIEMPNAPSPIERS</sequence>
<dbReference type="InterPro" id="IPR012347">
    <property type="entry name" value="Ferritin-like"/>
</dbReference>
<dbReference type="CDD" id="cd01041">
    <property type="entry name" value="Rubrerythrin"/>
    <property type="match status" value="1"/>
</dbReference>
<dbReference type="GO" id="GO:0016491">
    <property type="term" value="F:oxidoreductase activity"/>
    <property type="evidence" value="ECO:0007669"/>
    <property type="project" value="InterPro"/>
</dbReference>
<feature type="non-terminal residue" evidence="2">
    <location>
        <position position="231"/>
    </location>
</feature>
<dbReference type="EMBL" id="BARV01036127">
    <property type="protein sequence ID" value="GAI50747.1"/>
    <property type="molecule type" value="Genomic_DNA"/>
</dbReference>
<dbReference type="AlphaFoldDB" id="X1P355"/>
<gene>
    <name evidence="2" type="ORF">S06H3_56195</name>
</gene>
<dbReference type="SUPFAM" id="SSF47240">
    <property type="entry name" value="Ferritin-like"/>
    <property type="match status" value="1"/>
</dbReference>
<name>X1P355_9ZZZZ</name>
<proteinExistence type="predicted"/>
<dbReference type="PANTHER" id="PTHR33746">
    <property type="entry name" value="RUBRERYTHRIN"/>
    <property type="match status" value="1"/>
</dbReference>
<evidence type="ECO:0000313" key="2">
    <source>
        <dbReference type="EMBL" id="GAI50747.1"/>
    </source>
</evidence>
<protein>
    <recommendedName>
        <fullName evidence="1">Ferritin-like diiron domain-containing protein</fullName>
    </recommendedName>
</protein>
<dbReference type="InterPro" id="IPR009040">
    <property type="entry name" value="Ferritin-like_diiron"/>
</dbReference>
<dbReference type="PROSITE" id="PS50905">
    <property type="entry name" value="FERRITIN_LIKE"/>
    <property type="match status" value="1"/>
</dbReference>